<dbReference type="GO" id="GO:0005886">
    <property type="term" value="C:plasma membrane"/>
    <property type="evidence" value="ECO:0007669"/>
    <property type="project" value="InterPro"/>
</dbReference>
<accession>A0A1H5WA79</accession>
<feature type="domain" description="Translocation and assembly module TamB C-terminal" evidence="6">
    <location>
        <begin position="1022"/>
        <end position="1352"/>
    </location>
</feature>
<dbReference type="RefSeq" id="WP_080557691.1">
    <property type="nucleotide sequence ID" value="NC_007614.1"/>
</dbReference>
<dbReference type="GO" id="GO:0009306">
    <property type="term" value="P:protein secretion"/>
    <property type="evidence" value="ECO:0007669"/>
    <property type="project" value="InterPro"/>
</dbReference>
<evidence type="ECO:0000256" key="3">
    <source>
        <dbReference type="ARBA" id="ARBA00022989"/>
    </source>
</evidence>
<dbReference type="Proteomes" id="UP000236751">
    <property type="component" value="Unassembled WGS sequence"/>
</dbReference>
<organism evidence="7 8">
    <name type="scientific">Nitrosospira multiformis (strain ATCC 25196 / NCIMB 11849 / C 71)</name>
    <dbReference type="NCBI Taxonomy" id="323848"/>
    <lineage>
        <taxon>Bacteria</taxon>
        <taxon>Pseudomonadati</taxon>
        <taxon>Pseudomonadota</taxon>
        <taxon>Betaproteobacteria</taxon>
        <taxon>Nitrosomonadales</taxon>
        <taxon>Nitrosomonadaceae</taxon>
        <taxon>Nitrosospira</taxon>
    </lineage>
</organism>
<keyword evidence="3 5" id="KW-1133">Transmembrane helix</keyword>
<evidence type="ECO:0000259" key="6">
    <source>
        <dbReference type="Pfam" id="PF04357"/>
    </source>
</evidence>
<gene>
    <name evidence="7" type="ORF">SAMN05216403_1187</name>
</gene>
<sequence>MKAVNEQRIQHAFPSFRWWQWMLLAAIFILLAVAGSALWLATSNSGLVWLGSALSRLSADSISFEGLEGKLSRSVSVRRMRFSGENLLIVARDVQLDWEPGALRSGQLKIIALTAGEVEVVSSPSPEPATQPDNLELPLSLEVRKFEIGVLRVMREKGGAPFFRALDLATKLTSDGHIHQIPELRVMLDYGRLTASAQLKGEKPFPLEGYVTLAGISVPKAQQPAGTLTEKSEARISATLGGNLAQIDVKIEGQGAGLSGEGDAQLRPFAPFAVAGLRLSLSGLDPHVFSATAPQARLDLQADLNEKMAGQLEGTLTVKNSKPSALDTGGLPVLEARAAPVLSAELLQLHDLKLLLPGGGSIMGDVVWQLKQARGSADLRIRQVNLAGLDTRMRPTNVSGSLRLSGDEKSQQGILALHDRKLSADVHMTLADDVLTLEKVRLSHGQSLFTGQGRMELNGQREFDLGGSLRRFDISVFLQGPRTDLNATLKLTGELGSTGTPESSRKVSEPAGTAQFAIANSHVAEQPVSGNGRIEFAGLSRAKGGIELNFGTNRLLARGGYGRPGDQLQLELNAPALAQIGYGLGGSLMAKAIMGSSSASFIEKPLELPDISFYVTGKGIKLPNEHYLDNFTADGTLHGDAITLKILAADYRLQANPRLQQLSVEMGGSTSQHEIQVSAQLVDDQRLSLRGRGGLAKTGGQRRDAEWAGELMELSGSGRVPFSLKNTSPVQVGFNHASLGLSNIGIAGGTVQIREIDWSPERWSTKGHFSGIGLRPGAGGKKSEAAVESVAAAKTAKTAGANETEGADGRRRYEADRGAGHEALRLHGEWDISAGSQLKGFIDIEREGGDWILPDEPPLPLGLQVLKLSARATNGQLTAELTARGKRLGEANALVAMPLAKAVESGMHWTILQEAALSGHIFVNMQDISWTGPAIDNSIKTGGAIALQADVVGTFGKPRLEGKIQGDNLAVASLEHGVRLEQGKLAAHFNEKSLHMDILDFSAPHQSPPQDPLLRHLELAKGPGTLRASGVLDFTGERGSVEITANLVPLAQRPDRWIIASGSGNAMLEHNMLTLKGNLMANAGLLAQPTAGRPHLPDDVIIIGRDEPDGPQSERRGLRIDVKATLDLGERFYIHASGLEGRLAGQLHLRGEPGQKLRTVGTITAQDTKFEAYGQDLTVERGIVGFQGPIDDPALNVRAVRKGLAVVAGVEVTGSVRHPVIQLVSTPAVSDLEKLSWITLGRAPGGKADASLLLAAAGSILGGQSGGVTDKITRALGVDELSIRQAGSDPLTGQIGTIGKRLSKEAYISYEQGLAAATAGVTKLTYALTPKITLVARAGTDNAIDVLYSLSFD</sequence>
<evidence type="ECO:0000256" key="4">
    <source>
        <dbReference type="ARBA" id="ARBA00023136"/>
    </source>
</evidence>
<comment type="subcellular location">
    <subcellularLocation>
        <location evidence="1">Membrane</location>
        <topology evidence="1">Single-pass membrane protein</topology>
    </subcellularLocation>
</comment>
<protein>
    <submittedName>
        <fullName evidence="7">Autotransporter secretion inner membrane protein TamB</fullName>
    </submittedName>
</protein>
<evidence type="ECO:0000256" key="2">
    <source>
        <dbReference type="ARBA" id="ARBA00022692"/>
    </source>
</evidence>
<evidence type="ECO:0000256" key="5">
    <source>
        <dbReference type="SAM" id="Phobius"/>
    </source>
</evidence>
<keyword evidence="4 5" id="KW-0472">Membrane</keyword>
<evidence type="ECO:0000313" key="7">
    <source>
        <dbReference type="EMBL" id="SEF96258.1"/>
    </source>
</evidence>
<dbReference type="PANTHER" id="PTHR36985">
    <property type="entry name" value="TRANSLOCATION AND ASSEMBLY MODULE SUBUNIT TAMB"/>
    <property type="match status" value="1"/>
</dbReference>
<feature type="transmembrane region" description="Helical" evidence="5">
    <location>
        <begin position="21"/>
        <end position="41"/>
    </location>
</feature>
<reference evidence="7 8" key="1">
    <citation type="submission" date="2016-10" db="EMBL/GenBank/DDBJ databases">
        <authorList>
            <person name="de Groot N.N."/>
        </authorList>
    </citation>
    <scope>NUCLEOTIDE SEQUENCE [LARGE SCALE GENOMIC DNA]</scope>
    <source>
        <strain evidence="7 8">Nl13</strain>
    </source>
</reference>
<evidence type="ECO:0000256" key="1">
    <source>
        <dbReference type="ARBA" id="ARBA00004167"/>
    </source>
</evidence>
<proteinExistence type="predicted"/>
<dbReference type="EMBL" id="FNVK01000018">
    <property type="protein sequence ID" value="SEF96258.1"/>
    <property type="molecule type" value="Genomic_DNA"/>
</dbReference>
<dbReference type="Pfam" id="PF04357">
    <property type="entry name" value="TamB"/>
    <property type="match status" value="1"/>
</dbReference>
<keyword evidence="2 5" id="KW-0812">Transmembrane</keyword>
<name>A0A1H5WA79_NITMU</name>
<dbReference type="PANTHER" id="PTHR36985:SF1">
    <property type="entry name" value="TRANSLOCATION AND ASSEMBLY MODULE SUBUNIT TAMB"/>
    <property type="match status" value="1"/>
</dbReference>
<dbReference type="InterPro" id="IPR007452">
    <property type="entry name" value="TamB_C"/>
</dbReference>
<dbReference type="OrthoDB" id="5288149at2"/>
<evidence type="ECO:0000313" key="8">
    <source>
        <dbReference type="Proteomes" id="UP000236751"/>
    </source>
</evidence>